<protein>
    <recommendedName>
        <fullName evidence="2">mannose-1-phosphate guanylyltransferase</fullName>
        <ecNumber evidence="2">2.7.7.13</ecNumber>
    </recommendedName>
</protein>
<reference evidence="12 13" key="1">
    <citation type="journal article" date="2013" name="Genome Announc.">
        <title>Genome sequences for three denitrifying bacterial strains isolated from a uranium- and nitrate-contaminated subsurface environment.</title>
        <authorList>
            <person name="Venkatramanan R."/>
            <person name="Prakash O."/>
            <person name="Woyke T."/>
            <person name="Chain P."/>
            <person name="Goodwin L.A."/>
            <person name="Watson D."/>
            <person name="Brooks S."/>
            <person name="Kostka J.E."/>
            <person name="Green S.J."/>
        </authorList>
    </citation>
    <scope>NUCLEOTIDE SEQUENCE [LARGE SCALE GENOMIC DNA]</scope>
    <source>
        <strain evidence="12 13">1NES1</strain>
    </source>
</reference>
<evidence type="ECO:0000259" key="9">
    <source>
        <dbReference type="Pfam" id="PF00483"/>
    </source>
</evidence>
<dbReference type="EMBL" id="CP005587">
    <property type="protein sequence ID" value="AGK56467.1"/>
    <property type="molecule type" value="Genomic_DNA"/>
</dbReference>
<evidence type="ECO:0000313" key="12">
    <source>
        <dbReference type="EMBL" id="AGK56467.1"/>
    </source>
</evidence>
<dbReference type="GO" id="GO:0005525">
    <property type="term" value="F:GTP binding"/>
    <property type="evidence" value="ECO:0007669"/>
    <property type="project" value="UniProtKB-KW"/>
</dbReference>
<dbReference type="InterPro" id="IPR014710">
    <property type="entry name" value="RmlC-like_jellyroll"/>
</dbReference>
<evidence type="ECO:0000256" key="4">
    <source>
        <dbReference type="ARBA" id="ARBA00022695"/>
    </source>
</evidence>
<keyword evidence="6" id="KW-0342">GTP-binding</keyword>
<evidence type="ECO:0000256" key="8">
    <source>
        <dbReference type="RuleBase" id="RU004190"/>
    </source>
</evidence>
<evidence type="ECO:0000256" key="7">
    <source>
        <dbReference type="ARBA" id="ARBA00047343"/>
    </source>
</evidence>
<dbReference type="GO" id="GO:0004475">
    <property type="term" value="F:mannose-1-phosphate guanylyltransferase (GTP) activity"/>
    <property type="evidence" value="ECO:0007669"/>
    <property type="project" value="UniProtKB-EC"/>
</dbReference>
<proteinExistence type="inferred from homology"/>
<dbReference type="Gene3D" id="3.90.550.10">
    <property type="entry name" value="Spore Coat Polysaccharide Biosynthesis Protein SpsA, Chain A"/>
    <property type="match status" value="1"/>
</dbReference>
<keyword evidence="5" id="KW-0547">Nucleotide-binding</keyword>
<dbReference type="InterPro" id="IPR005835">
    <property type="entry name" value="NTP_transferase_dom"/>
</dbReference>
<dbReference type="NCBIfam" id="TIGR01479">
    <property type="entry name" value="GMP_PMI"/>
    <property type="match status" value="1"/>
</dbReference>
<dbReference type="InterPro" id="IPR029044">
    <property type="entry name" value="Nucleotide-diphossugar_trans"/>
</dbReference>
<evidence type="ECO:0000256" key="5">
    <source>
        <dbReference type="ARBA" id="ARBA00022741"/>
    </source>
</evidence>
<dbReference type="InterPro" id="IPR049577">
    <property type="entry name" value="GMPP_N"/>
</dbReference>
<comment type="catalytic activity">
    <reaction evidence="7">
        <text>alpha-D-mannose 1-phosphate + GTP + H(+) = GDP-alpha-D-mannose + diphosphate</text>
        <dbReference type="Rhea" id="RHEA:15229"/>
        <dbReference type="ChEBI" id="CHEBI:15378"/>
        <dbReference type="ChEBI" id="CHEBI:33019"/>
        <dbReference type="ChEBI" id="CHEBI:37565"/>
        <dbReference type="ChEBI" id="CHEBI:57527"/>
        <dbReference type="ChEBI" id="CHEBI:58409"/>
        <dbReference type="EC" id="2.7.7.13"/>
    </reaction>
</comment>
<gene>
    <name evidence="12" type="ORF">HYPDE_23908</name>
</gene>
<dbReference type="Pfam" id="PF22640">
    <property type="entry name" value="ManC_GMP_beta-helix"/>
    <property type="match status" value="1"/>
</dbReference>
<dbReference type="PANTHER" id="PTHR46390:SF1">
    <property type="entry name" value="MANNOSE-1-PHOSPHATE GUANYLYLTRANSFERASE"/>
    <property type="match status" value="1"/>
</dbReference>
<keyword evidence="4 12" id="KW-0548">Nucleotidyltransferase</keyword>
<dbReference type="Gene3D" id="2.60.120.10">
    <property type="entry name" value="Jelly Rolls"/>
    <property type="match status" value="1"/>
</dbReference>
<dbReference type="PANTHER" id="PTHR46390">
    <property type="entry name" value="MANNOSE-1-PHOSPHATE GUANYLYLTRANSFERASE"/>
    <property type="match status" value="1"/>
</dbReference>
<accession>N0B2S1</accession>
<dbReference type="Pfam" id="PF01050">
    <property type="entry name" value="MannoseP_isomer"/>
    <property type="match status" value="1"/>
</dbReference>
<dbReference type="InterPro" id="IPR051161">
    <property type="entry name" value="Mannose-6P_isomerase_type2"/>
</dbReference>
<dbReference type="AlphaFoldDB" id="N0B2S1"/>
<feature type="domain" description="MannoseP isomerase/GMP-like beta-helix" evidence="11">
    <location>
        <begin position="303"/>
        <end position="357"/>
    </location>
</feature>
<dbReference type="InterPro" id="IPR054566">
    <property type="entry name" value="ManC/GMP-like_b-helix"/>
</dbReference>
<evidence type="ECO:0000256" key="1">
    <source>
        <dbReference type="ARBA" id="ARBA00006115"/>
    </source>
</evidence>
<dbReference type="eggNOG" id="COG0836">
    <property type="taxonomic scope" value="Bacteria"/>
</dbReference>
<dbReference type="Pfam" id="PF00483">
    <property type="entry name" value="NTP_transferase"/>
    <property type="match status" value="1"/>
</dbReference>
<sequence>MGPSMNDIYPVILSGGSGTRLWPLSRSMYPKQFIRFFSSQNGSFLSAALTRLRQASGFKAPILLCNNDHRFLIREEVERLGIDPLAIVLEPVARNTAPAIAVAALVALEASPKAILAVMPSDHVVKDDTLFADAVKRAADVAATGRLVLFGIKPTEPHTGYGYIKQGRPLAGFDGRAFTVESFAEKPDRATAEAYLAAGDRSWNSGIFVLNARTFLDEIERLHPEILHAARAALAGAKEDLGFLRLDKNGFAAAPNISVDYAVMEKTEAAAVLPLDVGWNDVGSWSSLWDIAPRDDVGNFVKGEAVLEDTSDCFIHSEKAIVSTIGVKDLVIVDTPDALLVADKSRTQDVSKIVQRLRQSNRKEQEQHLRNYRPWGYFETLNIGPRFQVKLLHVKPGGVLSMQMHHHRSEHWVVVQGTARVVIGEREQLVRENESVYIVATQWHRLENPGKVPVEIIEVQIGSYLGEDDILRTDDIYHRAPEETK</sequence>
<dbReference type="InterPro" id="IPR011051">
    <property type="entry name" value="RmlC_Cupin_sf"/>
</dbReference>
<dbReference type="SUPFAM" id="SSF51182">
    <property type="entry name" value="RmlC-like cupins"/>
    <property type="match status" value="1"/>
</dbReference>
<keyword evidence="12" id="KW-0413">Isomerase</keyword>
<evidence type="ECO:0000256" key="6">
    <source>
        <dbReference type="ARBA" id="ARBA00023134"/>
    </source>
</evidence>
<dbReference type="GO" id="GO:0016853">
    <property type="term" value="F:isomerase activity"/>
    <property type="evidence" value="ECO:0007669"/>
    <property type="project" value="UniProtKB-KW"/>
</dbReference>
<evidence type="ECO:0000256" key="3">
    <source>
        <dbReference type="ARBA" id="ARBA00022679"/>
    </source>
</evidence>
<dbReference type="InterPro" id="IPR001538">
    <property type="entry name" value="Man6P_isomerase-2_C"/>
</dbReference>
<evidence type="ECO:0000256" key="2">
    <source>
        <dbReference type="ARBA" id="ARBA00012387"/>
    </source>
</evidence>
<keyword evidence="3 12" id="KW-0808">Transferase</keyword>
<dbReference type="EC" id="2.7.7.13" evidence="2"/>
<dbReference type="Proteomes" id="UP000005952">
    <property type="component" value="Chromosome"/>
</dbReference>
<dbReference type="FunFam" id="3.90.550.10:FF:000046">
    <property type="entry name" value="Mannose-1-phosphate guanylyltransferase (GDP)"/>
    <property type="match status" value="1"/>
</dbReference>
<organism evidence="12 13">
    <name type="scientific">Hyphomicrobium denitrificans 1NES1</name>
    <dbReference type="NCBI Taxonomy" id="670307"/>
    <lineage>
        <taxon>Bacteria</taxon>
        <taxon>Pseudomonadati</taxon>
        <taxon>Pseudomonadota</taxon>
        <taxon>Alphaproteobacteria</taxon>
        <taxon>Hyphomicrobiales</taxon>
        <taxon>Hyphomicrobiaceae</taxon>
        <taxon>Hyphomicrobium</taxon>
    </lineage>
</organism>
<evidence type="ECO:0000313" key="13">
    <source>
        <dbReference type="Proteomes" id="UP000005952"/>
    </source>
</evidence>
<feature type="domain" description="Mannose-6-phosphate isomerase type II C-terminal" evidence="10">
    <location>
        <begin position="361"/>
        <end position="475"/>
    </location>
</feature>
<evidence type="ECO:0000259" key="11">
    <source>
        <dbReference type="Pfam" id="PF22640"/>
    </source>
</evidence>
<dbReference type="eggNOG" id="COG0662">
    <property type="taxonomic scope" value="Bacteria"/>
</dbReference>
<dbReference type="CDD" id="cd02213">
    <property type="entry name" value="cupin_PMI_typeII_C"/>
    <property type="match status" value="1"/>
</dbReference>
<dbReference type="SUPFAM" id="SSF53448">
    <property type="entry name" value="Nucleotide-diphospho-sugar transferases"/>
    <property type="match status" value="1"/>
</dbReference>
<keyword evidence="13" id="KW-1185">Reference proteome</keyword>
<dbReference type="HOGENOM" id="CLU_035527_1_0_5"/>
<dbReference type="STRING" id="670307.HYPDE_23908"/>
<feature type="domain" description="Nucleotidyl transferase" evidence="9">
    <location>
        <begin position="10"/>
        <end position="293"/>
    </location>
</feature>
<dbReference type="FunFam" id="2.60.120.10:FF:000032">
    <property type="entry name" value="Mannose-1-phosphate guanylyltransferase/mannose-6-phosphate isomerase"/>
    <property type="match status" value="1"/>
</dbReference>
<dbReference type="InterPro" id="IPR006375">
    <property type="entry name" value="Man1P_GuaTrfase/Man6P_Isoase"/>
</dbReference>
<dbReference type="KEGG" id="hdt:HYPDE_23908"/>
<name>N0B2S1_9HYPH</name>
<dbReference type="GO" id="GO:0009298">
    <property type="term" value="P:GDP-mannose biosynthetic process"/>
    <property type="evidence" value="ECO:0007669"/>
    <property type="project" value="TreeGrafter"/>
</dbReference>
<dbReference type="GO" id="GO:0000271">
    <property type="term" value="P:polysaccharide biosynthetic process"/>
    <property type="evidence" value="ECO:0007669"/>
    <property type="project" value="InterPro"/>
</dbReference>
<dbReference type="CDD" id="cd02509">
    <property type="entry name" value="GDP-M1P_Guanylyltransferase"/>
    <property type="match status" value="1"/>
</dbReference>
<comment type="similarity">
    <text evidence="1 8">Belongs to the mannose-6-phosphate isomerase type 2 family.</text>
</comment>
<evidence type="ECO:0000259" key="10">
    <source>
        <dbReference type="Pfam" id="PF01050"/>
    </source>
</evidence>